<dbReference type="InterPro" id="IPR011527">
    <property type="entry name" value="ABC1_TM_dom"/>
</dbReference>
<evidence type="ECO:0000259" key="11">
    <source>
        <dbReference type="PROSITE" id="PS50929"/>
    </source>
</evidence>
<dbReference type="VEuPathDB" id="FungiDB:AMAG_09137"/>
<dbReference type="OrthoDB" id="6500128at2759"/>
<evidence type="ECO:0000256" key="4">
    <source>
        <dbReference type="ARBA" id="ARBA00022741"/>
    </source>
</evidence>
<evidence type="ECO:0000256" key="5">
    <source>
        <dbReference type="ARBA" id="ARBA00022840"/>
    </source>
</evidence>
<dbReference type="GO" id="GO:0005524">
    <property type="term" value="F:ATP binding"/>
    <property type="evidence" value="ECO:0007669"/>
    <property type="project" value="UniProtKB-KW"/>
</dbReference>
<feature type="transmembrane region" description="Helical" evidence="9">
    <location>
        <begin position="328"/>
        <end position="347"/>
    </location>
</feature>
<dbReference type="GO" id="GO:0016020">
    <property type="term" value="C:membrane"/>
    <property type="evidence" value="ECO:0007669"/>
    <property type="project" value="UniProtKB-SubCell"/>
</dbReference>
<dbReference type="Proteomes" id="UP000054350">
    <property type="component" value="Unassembled WGS sequence"/>
</dbReference>
<dbReference type="GO" id="GO:0140359">
    <property type="term" value="F:ABC-type transporter activity"/>
    <property type="evidence" value="ECO:0007669"/>
    <property type="project" value="InterPro"/>
</dbReference>
<dbReference type="InterPro" id="IPR036640">
    <property type="entry name" value="ABC1_TM_sf"/>
</dbReference>
<feature type="domain" description="ABC transmembrane type-1" evidence="11">
    <location>
        <begin position="287"/>
        <end position="555"/>
    </location>
</feature>
<keyword evidence="3 9" id="KW-0812">Transmembrane</keyword>
<evidence type="ECO:0000313" key="12">
    <source>
        <dbReference type="EMBL" id="KNE64079.1"/>
    </source>
</evidence>
<dbReference type="eggNOG" id="KOG0054">
    <property type="taxonomic scope" value="Eukaryota"/>
</dbReference>
<feature type="transmembrane region" description="Helical" evidence="9">
    <location>
        <begin position="404"/>
        <end position="423"/>
    </location>
</feature>
<dbReference type="Pfam" id="PF00005">
    <property type="entry name" value="ABC_tran"/>
    <property type="match status" value="1"/>
</dbReference>
<feature type="transmembrane region" description="Helical" evidence="9">
    <location>
        <begin position="159"/>
        <end position="176"/>
    </location>
</feature>
<dbReference type="InterPro" id="IPR003439">
    <property type="entry name" value="ABC_transporter-like_ATP-bd"/>
</dbReference>
<comment type="subcellular location">
    <subcellularLocation>
        <location evidence="1">Membrane</location>
        <topology evidence="1">Multi-pass membrane protein</topology>
    </subcellularLocation>
</comment>
<reference evidence="13" key="2">
    <citation type="submission" date="2009-11" db="EMBL/GenBank/DDBJ databases">
        <title>The Genome Sequence of Allomyces macrogynus strain ATCC 38327.</title>
        <authorList>
            <consortium name="The Broad Institute Genome Sequencing Platform"/>
            <person name="Russ C."/>
            <person name="Cuomo C."/>
            <person name="Shea T."/>
            <person name="Young S.K."/>
            <person name="Zeng Q."/>
            <person name="Koehrsen M."/>
            <person name="Haas B."/>
            <person name="Borodovsky M."/>
            <person name="Guigo R."/>
            <person name="Alvarado L."/>
            <person name="Berlin A."/>
            <person name="Borenstein D."/>
            <person name="Chen Z."/>
            <person name="Engels R."/>
            <person name="Freedman E."/>
            <person name="Gellesch M."/>
            <person name="Goldberg J."/>
            <person name="Griggs A."/>
            <person name="Gujja S."/>
            <person name="Heiman D."/>
            <person name="Hepburn T."/>
            <person name="Howarth C."/>
            <person name="Jen D."/>
            <person name="Larson L."/>
            <person name="Lewis B."/>
            <person name="Mehta T."/>
            <person name="Park D."/>
            <person name="Pearson M."/>
            <person name="Roberts A."/>
            <person name="Saif S."/>
            <person name="Shenoy N."/>
            <person name="Sisk P."/>
            <person name="Stolte C."/>
            <person name="Sykes S."/>
            <person name="Walk T."/>
            <person name="White J."/>
            <person name="Yandava C."/>
            <person name="Burger G."/>
            <person name="Gray M.W."/>
            <person name="Holland P.W.H."/>
            <person name="King N."/>
            <person name="Lang F.B.F."/>
            <person name="Roger A.J."/>
            <person name="Ruiz-Trillo I."/>
            <person name="Lander E."/>
            <person name="Nusbaum C."/>
        </authorList>
    </citation>
    <scope>NUCLEOTIDE SEQUENCE [LARGE SCALE GENOMIC DNA]</scope>
    <source>
        <strain evidence="13">ATCC 38327</strain>
    </source>
</reference>
<dbReference type="FunFam" id="3.40.50.300:FF:000997">
    <property type="entry name" value="Multidrug resistance-associated protein 1"/>
    <property type="match status" value="1"/>
</dbReference>
<evidence type="ECO:0000256" key="2">
    <source>
        <dbReference type="ARBA" id="ARBA00022448"/>
    </source>
</evidence>
<dbReference type="InterPro" id="IPR044746">
    <property type="entry name" value="ABCC_6TM_D1"/>
</dbReference>
<dbReference type="Gene3D" id="1.20.1560.10">
    <property type="entry name" value="ABC transporter type 1, transmembrane domain"/>
    <property type="match status" value="1"/>
</dbReference>
<organism evidence="12 13">
    <name type="scientific">Allomyces macrogynus (strain ATCC 38327)</name>
    <name type="common">Allomyces javanicus var. macrogynus</name>
    <dbReference type="NCBI Taxonomy" id="578462"/>
    <lineage>
        <taxon>Eukaryota</taxon>
        <taxon>Fungi</taxon>
        <taxon>Fungi incertae sedis</taxon>
        <taxon>Blastocladiomycota</taxon>
        <taxon>Blastocladiomycetes</taxon>
        <taxon>Blastocladiales</taxon>
        <taxon>Blastocladiaceae</taxon>
        <taxon>Allomyces</taxon>
    </lineage>
</organism>
<keyword evidence="5" id="KW-0067">ATP-binding</keyword>
<name>A0A0L0SNX0_ALLM3</name>
<dbReference type="AlphaFoldDB" id="A0A0L0SNX0"/>
<evidence type="ECO:0000256" key="7">
    <source>
        <dbReference type="ARBA" id="ARBA00023136"/>
    </source>
</evidence>
<gene>
    <name evidence="12" type="ORF">AMAG_09137</name>
</gene>
<dbReference type="SMART" id="SM00382">
    <property type="entry name" value="AAA"/>
    <property type="match status" value="1"/>
</dbReference>
<dbReference type="GO" id="GO:0016887">
    <property type="term" value="F:ATP hydrolysis activity"/>
    <property type="evidence" value="ECO:0007669"/>
    <property type="project" value="InterPro"/>
</dbReference>
<feature type="domain" description="ABC transporter" evidence="10">
    <location>
        <begin position="605"/>
        <end position="829"/>
    </location>
</feature>
<dbReference type="CDD" id="cd18579">
    <property type="entry name" value="ABC_6TM_ABCC_D1"/>
    <property type="match status" value="1"/>
</dbReference>
<dbReference type="InterPro" id="IPR027417">
    <property type="entry name" value="P-loop_NTPase"/>
</dbReference>
<evidence type="ECO:0000256" key="1">
    <source>
        <dbReference type="ARBA" id="ARBA00004141"/>
    </source>
</evidence>
<feature type="transmembrane region" description="Helical" evidence="9">
    <location>
        <begin position="429"/>
        <end position="452"/>
    </location>
</feature>
<protein>
    <recommendedName>
        <fullName evidence="14">ABC transporter domain-containing protein</fullName>
    </recommendedName>
</protein>
<feature type="transmembrane region" description="Helical" evidence="9">
    <location>
        <begin position="515"/>
        <end position="534"/>
    </location>
</feature>
<sequence length="948" mass="104131">MGRPFCQGGLPLTVTTQNAGQIDVDPCFQDGVLLPIVAIASLLAVGNRLWFVTMRRKDLPQGMTHSYRVLFWLKMVLSVVNLAAAIILLAQIDPAESASSTYFGWITVTLVLAIAVPTHFFEHYRSRRPSTSLCTFYLALILVLVVRLRTLLLSDLPELVHIFSRPLIVAVLLFLAESFSGKAIDLRNDPAAAYTAVPEVTGVPTDESPEMSASYLSRLGLWWVHGLLREGRAKTLVLADCWSLPWRLQSHPTGDLLQAAWDHQVATRTSKPSFLHAFLAVFAPKLALVSGMAIVVALTEFVNPLFVQYLIKLVLARGTKDERSVAEGVVVAVAYVIVSVLAAFLAGQKQHLSNLEQLRAQSAVQRVVYHKALQLPSHRSVDAGAVLAHAQVDAAGVASIMTSLIGWLPSPFTLAIALYMLYLQIGWSMFMAVAVITLSSPVVGSLGGKLMALRMAIMKQISARTKLMTETVGAMKTLRLYGWTGYLRDRILAIRDKELQLTITSMRFNAASVSMSDIVPSLAMFLTFAVYALTQPANALTSERVFVTLALFNIVDQHTKIMLWAWTPLVDAKAAMDRVSEFLQSPERVAYVVHDTNDHDHPAAIEIEAGRFAFADDKPVLSIDRLAIARGSVTTVVGKIGSGKSALLTAILGEMDKIDGRVTVRGSVAYVAQQPWIQHVSIRDNILFGRALDQVRYDAVVHACALMSDFAALPKGDLTFVGEKGTNLSGGQRARVACARALYADADVLLLDDPLSAVDAHVDRHLFDAWFDKDKGLLRGKTVVLVTHAMHHLDQADHVLALSEGRIIEQGTYDEVMALNGLVAELVGEVNSHRARAREVTARARKRARTSRMTEKMQRAGRHLLHPATTATRKRTRRPKIRARSRGQRTKPTCPTSEVGYRSWFSCRLLSRRDSSSPRPFSWVFGVLHRAQVRVTTSAIGLVGTAGF</sequence>
<evidence type="ECO:0008006" key="14">
    <source>
        <dbReference type="Google" id="ProtNLM"/>
    </source>
</evidence>
<dbReference type="PANTHER" id="PTHR24223">
    <property type="entry name" value="ATP-BINDING CASSETTE SUB-FAMILY C"/>
    <property type="match status" value="1"/>
</dbReference>
<feature type="transmembrane region" description="Helical" evidence="9">
    <location>
        <begin position="71"/>
        <end position="90"/>
    </location>
</feature>
<evidence type="ECO:0000313" key="13">
    <source>
        <dbReference type="Proteomes" id="UP000054350"/>
    </source>
</evidence>
<evidence type="ECO:0000256" key="6">
    <source>
        <dbReference type="ARBA" id="ARBA00022989"/>
    </source>
</evidence>
<feature type="compositionally biased region" description="Basic residues" evidence="8">
    <location>
        <begin position="872"/>
        <end position="889"/>
    </location>
</feature>
<evidence type="ECO:0000256" key="8">
    <source>
        <dbReference type="SAM" id="MobiDB-lite"/>
    </source>
</evidence>
<evidence type="ECO:0000256" key="9">
    <source>
        <dbReference type="SAM" id="Phobius"/>
    </source>
</evidence>
<feature type="region of interest" description="Disordered" evidence="8">
    <location>
        <begin position="838"/>
        <end position="895"/>
    </location>
</feature>
<dbReference type="Gene3D" id="3.40.50.300">
    <property type="entry name" value="P-loop containing nucleotide triphosphate hydrolases"/>
    <property type="match status" value="1"/>
</dbReference>
<dbReference type="PROSITE" id="PS50893">
    <property type="entry name" value="ABC_TRANSPORTER_2"/>
    <property type="match status" value="1"/>
</dbReference>
<keyword evidence="4" id="KW-0547">Nucleotide-binding</keyword>
<accession>A0A0L0SNX0</accession>
<dbReference type="SUPFAM" id="SSF90123">
    <property type="entry name" value="ABC transporter transmembrane region"/>
    <property type="match status" value="1"/>
</dbReference>
<dbReference type="PROSITE" id="PS50929">
    <property type="entry name" value="ABC_TM1F"/>
    <property type="match status" value="1"/>
</dbReference>
<keyword evidence="7 9" id="KW-0472">Membrane</keyword>
<dbReference type="InterPro" id="IPR050173">
    <property type="entry name" value="ABC_transporter_C-like"/>
</dbReference>
<proteinExistence type="predicted"/>
<dbReference type="OMA" id="NDSAPYW"/>
<keyword evidence="6 9" id="KW-1133">Transmembrane helix</keyword>
<feature type="transmembrane region" description="Helical" evidence="9">
    <location>
        <begin position="274"/>
        <end position="298"/>
    </location>
</feature>
<feature type="transmembrane region" description="Helical" evidence="9">
    <location>
        <begin position="32"/>
        <end position="51"/>
    </location>
</feature>
<reference evidence="12 13" key="1">
    <citation type="submission" date="2009-11" db="EMBL/GenBank/DDBJ databases">
        <title>Annotation of Allomyces macrogynus ATCC 38327.</title>
        <authorList>
            <consortium name="The Broad Institute Genome Sequencing Platform"/>
            <person name="Russ C."/>
            <person name="Cuomo C."/>
            <person name="Burger G."/>
            <person name="Gray M.W."/>
            <person name="Holland P.W.H."/>
            <person name="King N."/>
            <person name="Lang F.B.F."/>
            <person name="Roger A.J."/>
            <person name="Ruiz-Trillo I."/>
            <person name="Young S.K."/>
            <person name="Zeng Q."/>
            <person name="Gargeya S."/>
            <person name="Fitzgerald M."/>
            <person name="Haas B."/>
            <person name="Abouelleil A."/>
            <person name="Alvarado L."/>
            <person name="Arachchi H.M."/>
            <person name="Berlin A."/>
            <person name="Chapman S.B."/>
            <person name="Gearin G."/>
            <person name="Goldberg J."/>
            <person name="Griggs A."/>
            <person name="Gujja S."/>
            <person name="Hansen M."/>
            <person name="Heiman D."/>
            <person name="Howarth C."/>
            <person name="Larimer J."/>
            <person name="Lui A."/>
            <person name="MacDonald P.J.P."/>
            <person name="McCowen C."/>
            <person name="Montmayeur A."/>
            <person name="Murphy C."/>
            <person name="Neiman D."/>
            <person name="Pearson M."/>
            <person name="Priest M."/>
            <person name="Roberts A."/>
            <person name="Saif S."/>
            <person name="Shea T."/>
            <person name="Sisk P."/>
            <person name="Stolte C."/>
            <person name="Sykes S."/>
            <person name="Wortman J."/>
            <person name="Nusbaum C."/>
            <person name="Birren B."/>
        </authorList>
    </citation>
    <scope>NUCLEOTIDE SEQUENCE [LARGE SCALE GENOMIC DNA]</scope>
    <source>
        <strain evidence="12 13">ATCC 38327</strain>
    </source>
</reference>
<keyword evidence="2" id="KW-0813">Transport</keyword>
<dbReference type="STRING" id="578462.A0A0L0SNX0"/>
<feature type="transmembrane region" description="Helical" evidence="9">
    <location>
        <begin position="102"/>
        <end position="121"/>
    </location>
</feature>
<feature type="transmembrane region" description="Helical" evidence="9">
    <location>
        <begin position="133"/>
        <end position="153"/>
    </location>
</feature>
<dbReference type="InterPro" id="IPR056227">
    <property type="entry name" value="TMD0_ABC"/>
</dbReference>
<evidence type="ECO:0000256" key="3">
    <source>
        <dbReference type="ARBA" id="ARBA00022692"/>
    </source>
</evidence>
<dbReference type="Pfam" id="PF24357">
    <property type="entry name" value="TMD0_ABC"/>
    <property type="match status" value="1"/>
</dbReference>
<dbReference type="Pfam" id="PF00664">
    <property type="entry name" value="ABC_membrane"/>
    <property type="match status" value="1"/>
</dbReference>
<dbReference type="PANTHER" id="PTHR24223:SF399">
    <property type="entry name" value="ABC TRANSPORTER ATNG"/>
    <property type="match status" value="1"/>
</dbReference>
<dbReference type="CDD" id="cd03250">
    <property type="entry name" value="ABCC_MRP_domain1"/>
    <property type="match status" value="1"/>
</dbReference>
<dbReference type="SUPFAM" id="SSF52540">
    <property type="entry name" value="P-loop containing nucleoside triphosphate hydrolases"/>
    <property type="match status" value="1"/>
</dbReference>
<dbReference type="InterPro" id="IPR003593">
    <property type="entry name" value="AAA+_ATPase"/>
</dbReference>
<keyword evidence="13" id="KW-1185">Reference proteome</keyword>
<dbReference type="EMBL" id="GG745343">
    <property type="protein sequence ID" value="KNE64079.1"/>
    <property type="molecule type" value="Genomic_DNA"/>
</dbReference>
<evidence type="ECO:0000259" key="10">
    <source>
        <dbReference type="PROSITE" id="PS50893"/>
    </source>
</evidence>